<comment type="caution">
    <text evidence="1">The sequence shown here is derived from an EMBL/GenBank/DDBJ whole genome shotgun (WGS) entry which is preliminary data.</text>
</comment>
<evidence type="ECO:0008006" key="3">
    <source>
        <dbReference type="Google" id="ProtNLM"/>
    </source>
</evidence>
<evidence type="ECO:0000313" key="2">
    <source>
        <dbReference type="Proteomes" id="UP001244295"/>
    </source>
</evidence>
<name>A0AAW8DP11_9BURK</name>
<proteinExistence type="predicted"/>
<organism evidence="1 2">
    <name type="scientific">Variovorax boronicumulans</name>
    <dbReference type="NCBI Taxonomy" id="436515"/>
    <lineage>
        <taxon>Bacteria</taxon>
        <taxon>Pseudomonadati</taxon>
        <taxon>Pseudomonadota</taxon>
        <taxon>Betaproteobacteria</taxon>
        <taxon>Burkholderiales</taxon>
        <taxon>Comamonadaceae</taxon>
        <taxon>Variovorax</taxon>
    </lineage>
</organism>
<dbReference type="Proteomes" id="UP001244295">
    <property type="component" value="Unassembled WGS sequence"/>
</dbReference>
<evidence type="ECO:0000313" key="1">
    <source>
        <dbReference type="EMBL" id="MDP9921203.1"/>
    </source>
</evidence>
<protein>
    <recommendedName>
        <fullName evidence="3">AraC family transcriptional regulator</fullName>
    </recommendedName>
</protein>
<dbReference type="RefSeq" id="WP_307585226.1">
    <property type="nucleotide sequence ID" value="NZ_JAUSRQ010000008.1"/>
</dbReference>
<dbReference type="EMBL" id="JAUSRR010000001">
    <property type="protein sequence ID" value="MDP9921203.1"/>
    <property type="molecule type" value="Genomic_DNA"/>
</dbReference>
<gene>
    <name evidence="1" type="ORF">J2W25_000208</name>
</gene>
<accession>A0AAW8DP11</accession>
<reference evidence="1" key="1">
    <citation type="submission" date="2023-07" db="EMBL/GenBank/DDBJ databases">
        <title>Sorghum-associated microbial communities from plants grown in Nebraska, USA.</title>
        <authorList>
            <person name="Schachtman D."/>
        </authorList>
    </citation>
    <scope>NUCLEOTIDE SEQUENCE</scope>
    <source>
        <strain evidence="1">DS2795</strain>
    </source>
</reference>
<sequence>MAALLPSWRLAAQRFFSRFRLSRATVPDAFRLTLGAVRLHVRTGATRLSYRAECPRARASGAAR</sequence>
<dbReference type="AlphaFoldDB" id="A0AAW8DP11"/>